<dbReference type="SUPFAM" id="SSF53474">
    <property type="entry name" value="alpha/beta-Hydrolases"/>
    <property type="match status" value="2"/>
</dbReference>
<feature type="region of interest" description="Disordered" evidence="1">
    <location>
        <begin position="611"/>
        <end position="642"/>
    </location>
</feature>
<keyword evidence="2" id="KW-0472">Membrane</keyword>
<dbReference type="AlphaFoldDB" id="A0A316VSF2"/>
<feature type="compositionally biased region" description="Basic and acidic residues" evidence="1">
    <location>
        <begin position="365"/>
        <end position="374"/>
    </location>
</feature>
<dbReference type="RefSeq" id="XP_025367592.1">
    <property type="nucleotide sequence ID" value="XM_025514571.1"/>
</dbReference>
<dbReference type="Gene3D" id="3.40.50.1820">
    <property type="entry name" value="alpha/beta hydrolase"/>
    <property type="match status" value="1"/>
</dbReference>
<dbReference type="EMBL" id="KZ819418">
    <property type="protein sequence ID" value="PWN40432.1"/>
    <property type="molecule type" value="Genomic_DNA"/>
</dbReference>
<protein>
    <submittedName>
        <fullName evidence="3">Uncharacterized protein</fullName>
    </submittedName>
</protein>
<dbReference type="InterPro" id="IPR029058">
    <property type="entry name" value="AB_hydrolase_fold"/>
</dbReference>
<keyword evidence="2" id="KW-0812">Transmembrane</keyword>
<keyword evidence="2" id="KW-1133">Transmembrane helix</keyword>
<evidence type="ECO:0000256" key="1">
    <source>
        <dbReference type="SAM" id="MobiDB-lite"/>
    </source>
</evidence>
<name>A0A316VSF2_9BASI</name>
<evidence type="ECO:0000313" key="4">
    <source>
        <dbReference type="Proteomes" id="UP000245783"/>
    </source>
</evidence>
<dbReference type="GeneID" id="37036441"/>
<accession>A0A316VSF2</accession>
<feature type="region of interest" description="Disordered" evidence="1">
    <location>
        <begin position="332"/>
        <end position="380"/>
    </location>
</feature>
<gene>
    <name evidence="3" type="ORF">IE81DRAFT_325599</name>
</gene>
<dbReference type="OrthoDB" id="10573176at2759"/>
<proteinExistence type="predicted"/>
<feature type="compositionally biased region" description="Low complexity" evidence="1">
    <location>
        <begin position="623"/>
        <end position="636"/>
    </location>
</feature>
<feature type="transmembrane region" description="Helical" evidence="2">
    <location>
        <begin position="677"/>
        <end position="699"/>
    </location>
</feature>
<organism evidence="3 4">
    <name type="scientific">Ceraceosorus guamensis</name>
    <dbReference type="NCBI Taxonomy" id="1522189"/>
    <lineage>
        <taxon>Eukaryota</taxon>
        <taxon>Fungi</taxon>
        <taxon>Dikarya</taxon>
        <taxon>Basidiomycota</taxon>
        <taxon>Ustilaginomycotina</taxon>
        <taxon>Exobasidiomycetes</taxon>
        <taxon>Ceraceosorales</taxon>
        <taxon>Ceraceosoraceae</taxon>
        <taxon>Ceraceosorus</taxon>
    </lineage>
</organism>
<evidence type="ECO:0000313" key="3">
    <source>
        <dbReference type="EMBL" id="PWN40432.1"/>
    </source>
</evidence>
<feature type="compositionally biased region" description="Pro residues" evidence="1">
    <location>
        <begin position="335"/>
        <end position="360"/>
    </location>
</feature>
<dbReference type="InParanoid" id="A0A316VSF2"/>
<dbReference type="InterPro" id="IPR027417">
    <property type="entry name" value="P-loop_NTPase"/>
</dbReference>
<dbReference type="Proteomes" id="UP000245783">
    <property type="component" value="Unassembled WGS sequence"/>
</dbReference>
<feature type="transmembrane region" description="Helical" evidence="2">
    <location>
        <begin position="12"/>
        <end position="32"/>
    </location>
</feature>
<evidence type="ECO:0000256" key="2">
    <source>
        <dbReference type="SAM" id="Phobius"/>
    </source>
</evidence>
<sequence>MLFELWSDSHSAPILFNFVVLLPWVILVAFVARSAFRSISRRARPNTHIAQREDFAKMSFVLSLCERTYAAPGLLQNNAILWDHTMVRVARSGVIWIWQRNSTPPEQRQWIIAIKGTSNIRDLFQDGRLLLDTARPGRFNKWQRDAFALRRQVEELLTELGVNLDEDKVTFIGHSLGASHAEYLLHFFRQRSRTQTNLYGFTIDSPGQPPSFRIETGMQGPLPNLTTLNAPPNLFNTLNVPVAQTLYCCGDGPDVHLNIVWNVISTSYNFSADVAWFALKAFGRYSANHYLKSIKDYLDDCDISETTAAQWPTYTNTVVAYIPILPSATAFQPLAPGPGPGPRPPRPRPPPPPTAAPHRPPVARRPQEDDHPGLERLPGARNEMVTGVPYKCSGDGDVTRFQSMLVGSDKVLALIADSLQGKSSIFKVFVGLLFSDRRIRVSRRANTTRWPIVAKIGEFVVDAENGKRRTVFLVDIPGLGGQGMLSQPNGWAENDARVLLDKLRSWIGVIYYIRRTPFLDDAATRLRQIQNICGDEIDIRYIHNYDGFSDRPQEHEEHRADFVNALPPNTPIIQCTVVRDPDSTKEERDRHDDVALLREWRSEISPEALRSNAGTFADRQRRSAPQDAQRDAQQAGHAHDAAVRRGAWSTTFTGVLTYLPGAPWWSPYLGPSLTTSIGVIGAVAVAISVGVGAGAYYVACYQHTICGALPQPERIVSESLSLFLVASYAVPRALSHATISCR</sequence>
<reference evidence="3 4" key="1">
    <citation type="journal article" date="2018" name="Mol. Biol. Evol.">
        <title>Broad Genomic Sampling Reveals a Smut Pathogenic Ancestry of the Fungal Clade Ustilaginomycotina.</title>
        <authorList>
            <person name="Kijpornyongpan T."/>
            <person name="Mondo S.J."/>
            <person name="Barry K."/>
            <person name="Sandor L."/>
            <person name="Lee J."/>
            <person name="Lipzen A."/>
            <person name="Pangilinan J."/>
            <person name="LaButti K."/>
            <person name="Hainaut M."/>
            <person name="Henrissat B."/>
            <person name="Grigoriev I.V."/>
            <person name="Spatafora J.W."/>
            <person name="Aime M.C."/>
        </authorList>
    </citation>
    <scope>NUCLEOTIDE SEQUENCE [LARGE SCALE GENOMIC DNA]</scope>
    <source>
        <strain evidence="3 4">MCA 4658</strain>
    </source>
</reference>
<keyword evidence="4" id="KW-1185">Reference proteome</keyword>
<dbReference type="SUPFAM" id="SSF52540">
    <property type="entry name" value="P-loop containing nucleoside triphosphate hydrolases"/>
    <property type="match status" value="1"/>
</dbReference>